<name>A0AAV4NMQ9_CAEEX</name>
<sequence length="281" mass="30220">MISPIPHFTPSQFRKRKAPKQSFQSRCTHTNSPIFRLAVFGASKPPPAAPTAAGFSAPIQLPAGTAVRTWHPHVYAKPPRHPTPHFIADILGFRESHSPEMSNSYCSVTVTPPPSQEPLMAMPMLNGTCLPKQPLMHHHTELRAPVEQPLNLSCPESKKSSPFTNTPVSSSCSPATGTVDYEAAPMTNAAATSDSVVVPNVVCKLRLELAQKPGTPPNCNPMRTSPVNGNLCIRPMMRNDENLVTNNCPKDGLPLTGSATGISNPMAMSDGNQMPLKGKLH</sequence>
<organism evidence="2 3">
    <name type="scientific">Caerostris extrusa</name>
    <name type="common">Bark spider</name>
    <name type="synonym">Caerostris bankana</name>
    <dbReference type="NCBI Taxonomy" id="172846"/>
    <lineage>
        <taxon>Eukaryota</taxon>
        <taxon>Metazoa</taxon>
        <taxon>Ecdysozoa</taxon>
        <taxon>Arthropoda</taxon>
        <taxon>Chelicerata</taxon>
        <taxon>Arachnida</taxon>
        <taxon>Araneae</taxon>
        <taxon>Araneomorphae</taxon>
        <taxon>Entelegynae</taxon>
        <taxon>Araneoidea</taxon>
        <taxon>Araneidae</taxon>
        <taxon>Caerostris</taxon>
    </lineage>
</organism>
<comment type="caution">
    <text evidence="2">The sequence shown here is derived from an EMBL/GenBank/DDBJ whole genome shotgun (WGS) entry which is preliminary data.</text>
</comment>
<evidence type="ECO:0000313" key="2">
    <source>
        <dbReference type="EMBL" id="GIX86092.1"/>
    </source>
</evidence>
<reference evidence="2 3" key="1">
    <citation type="submission" date="2021-06" db="EMBL/GenBank/DDBJ databases">
        <title>Caerostris extrusa draft genome.</title>
        <authorList>
            <person name="Kono N."/>
            <person name="Arakawa K."/>
        </authorList>
    </citation>
    <scope>NUCLEOTIDE SEQUENCE [LARGE SCALE GENOMIC DNA]</scope>
</reference>
<dbReference type="AlphaFoldDB" id="A0AAV4NMQ9"/>
<keyword evidence="2" id="KW-0371">Homeobox</keyword>
<evidence type="ECO:0000256" key="1">
    <source>
        <dbReference type="SAM" id="MobiDB-lite"/>
    </source>
</evidence>
<evidence type="ECO:0000313" key="3">
    <source>
        <dbReference type="Proteomes" id="UP001054945"/>
    </source>
</evidence>
<feature type="region of interest" description="Disordered" evidence="1">
    <location>
        <begin position="261"/>
        <end position="281"/>
    </location>
</feature>
<dbReference type="Proteomes" id="UP001054945">
    <property type="component" value="Unassembled WGS sequence"/>
</dbReference>
<gene>
    <name evidence="2" type="primary">AVEN_178797_1</name>
    <name evidence="2" type="ORF">CEXT_751701</name>
</gene>
<accession>A0AAV4NMQ9</accession>
<dbReference type="EMBL" id="BPLR01003563">
    <property type="protein sequence ID" value="GIX86092.1"/>
    <property type="molecule type" value="Genomic_DNA"/>
</dbReference>
<protein>
    <submittedName>
        <fullName evidence="2">Homeobox domain-containing protein</fullName>
    </submittedName>
</protein>
<keyword evidence="2" id="KW-0238">DNA-binding</keyword>
<proteinExistence type="predicted"/>
<dbReference type="GO" id="GO:0003677">
    <property type="term" value="F:DNA binding"/>
    <property type="evidence" value="ECO:0007669"/>
    <property type="project" value="UniProtKB-KW"/>
</dbReference>
<feature type="region of interest" description="Disordered" evidence="1">
    <location>
        <begin position="1"/>
        <end position="26"/>
    </location>
</feature>
<keyword evidence="3" id="KW-1185">Reference proteome</keyword>